<keyword evidence="3 5" id="KW-1133">Transmembrane helix</keyword>
<dbReference type="Proteomes" id="UP000295701">
    <property type="component" value="Unassembled WGS sequence"/>
</dbReference>
<comment type="subcellular location">
    <subcellularLocation>
        <location evidence="1">Membrane</location>
        <topology evidence="1">Multi-pass membrane protein</topology>
    </subcellularLocation>
</comment>
<evidence type="ECO:0000313" key="7">
    <source>
        <dbReference type="EMBL" id="TDL84282.1"/>
    </source>
</evidence>
<evidence type="ECO:0000256" key="3">
    <source>
        <dbReference type="ARBA" id="ARBA00022989"/>
    </source>
</evidence>
<accession>A0A4R6ALQ2</accession>
<reference evidence="7 8" key="1">
    <citation type="submission" date="2019-03" db="EMBL/GenBank/DDBJ databases">
        <title>Primorskyibacter sp. SS33 isolated from sediments.</title>
        <authorList>
            <person name="Xunke S."/>
        </authorList>
    </citation>
    <scope>NUCLEOTIDE SEQUENCE [LARGE SCALE GENOMIC DNA]</scope>
    <source>
        <strain evidence="7 8">SS33</strain>
    </source>
</reference>
<comment type="caution">
    <text evidence="7">The sequence shown here is derived from an EMBL/GenBank/DDBJ whole genome shotgun (WGS) entry which is preliminary data.</text>
</comment>
<feature type="transmembrane region" description="Helical" evidence="5">
    <location>
        <begin position="26"/>
        <end position="44"/>
    </location>
</feature>
<keyword evidence="4 5" id="KW-0472">Membrane</keyword>
<proteinExistence type="predicted"/>
<gene>
    <name evidence="7" type="ORF">E2L08_02100</name>
</gene>
<dbReference type="OrthoDB" id="7270324at2"/>
<evidence type="ECO:0000313" key="8">
    <source>
        <dbReference type="Proteomes" id="UP000295701"/>
    </source>
</evidence>
<feature type="domain" description="RDD" evidence="6">
    <location>
        <begin position="21"/>
        <end position="138"/>
    </location>
</feature>
<feature type="transmembrane region" description="Helical" evidence="5">
    <location>
        <begin position="51"/>
        <end position="69"/>
    </location>
</feature>
<dbReference type="AlphaFoldDB" id="A0A4R6ALQ2"/>
<keyword evidence="8" id="KW-1185">Reference proteome</keyword>
<evidence type="ECO:0000256" key="4">
    <source>
        <dbReference type="ARBA" id="ARBA00023136"/>
    </source>
</evidence>
<feature type="transmembrane region" description="Helical" evidence="5">
    <location>
        <begin position="105"/>
        <end position="126"/>
    </location>
</feature>
<evidence type="ECO:0000256" key="5">
    <source>
        <dbReference type="SAM" id="Phobius"/>
    </source>
</evidence>
<evidence type="ECO:0000256" key="1">
    <source>
        <dbReference type="ARBA" id="ARBA00004141"/>
    </source>
</evidence>
<dbReference type="EMBL" id="SNAA01000001">
    <property type="protein sequence ID" value="TDL84282.1"/>
    <property type="molecule type" value="Genomic_DNA"/>
</dbReference>
<name>A0A4R6ALQ2_9RHOB</name>
<sequence length="149" mass="16434">MTMTAIGLPDPLRHSEFYRDTAWKRLFAWVLDVIAITILSIVLTPLTLFTSIFFFPLFYLCVGFAYRWATISRWSATPGMRLMSVELRDARGGPLDSGLAFLHTAGHTAAICIFPLILMSGAMMWGTSRGQGLSDMVLGTAAINRAAID</sequence>
<dbReference type="InterPro" id="IPR010432">
    <property type="entry name" value="RDD"/>
</dbReference>
<dbReference type="Pfam" id="PF06271">
    <property type="entry name" value="RDD"/>
    <property type="match status" value="1"/>
</dbReference>
<organism evidence="7 8">
    <name type="scientific">Palleronia sediminis</name>
    <dbReference type="NCBI Taxonomy" id="2547833"/>
    <lineage>
        <taxon>Bacteria</taxon>
        <taxon>Pseudomonadati</taxon>
        <taxon>Pseudomonadota</taxon>
        <taxon>Alphaproteobacteria</taxon>
        <taxon>Rhodobacterales</taxon>
        <taxon>Roseobacteraceae</taxon>
        <taxon>Palleronia</taxon>
    </lineage>
</organism>
<keyword evidence="2 5" id="KW-0812">Transmembrane</keyword>
<evidence type="ECO:0000259" key="6">
    <source>
        <dbReference type="Pfam" id="PF06271"/>
    </source>
</evidence>
<evidence type="ECO:0000256" key="2">
    <source>
        <dbReference type="ARBA" id="ARBA00022692"/>
    </source>
</evidence>
<dbReference type="GO" id="GO:0016020">
    <property type="term" value="C:membrane"/>
    <property type="evidence" value="ECO:0007669"/>
    <property type="project" value="UniProtKB-SubCell"/>
</dbReference>
<protein>
    <submittedName>
        <fullName evidence="7">RDD family protein</fullName>
    </submittedName>
</protein>